<dbReference type="STRING" id="83656.B1H18_28830"/>
<dbReference type="Gene3D" id="6.10.30.10">
    <property type="match status" value="1"/>
</dbReference>
<accession>A0A1V4A1M5</accession>
<gene>
    <name evidence="3" type="ORF">B1H18_28830</name>
</gene>
<dbReference type="PANTHER" id="PTHR34075:SF5">
    <property type="entry name" value="BLR3430 PROTEIN"/>
    <property type="match status" value="1"/>
</dbReference>
<protein>
    <recommendedName>
        <fullName evidence="5">Zn-ribbon domain-containing OB-fold protein</fullName>
    </recommendedName>
</protein>
<feature type="domain" description="ChsH2 rubredoxin-like zinc ribbon" evidence="2">
    <location>
        <begin position="16"/>
        <end position="51"/>
    </location>
</feature>
<dbReference type="Proteomes" id="UP000190539">
    <property type="component" value="Unassembled WGS sequence"/>
</dbReference>
<feature type="domain" description="ChsH2 C-terminal OB-fold" evidence="1">
    <location>
        <begin position="53"/>
        <end position="114"/>
    </location>
</feature>
<dbReference type="PANTHER" id="PTHR34075">
    <property type="entry name" value="BLR3430 PROTEIN"/>
    <property type="match status" value="1"/>
</dbReference>
<reference evidence="3 4" key="1">
    <citation type="submission" date="2017-02" db="EMBL/GenBank/DDBJ databases">
        <title>Draft Genome Sequence of Streptomyces tsukubaensis F601, a Producer of the immunosuppressant tacrolimus FK506.</title>
        <authorList>
            <person name="Zong G."/>
            <person name="Zhong C."/>
            <person name="Fu J."/>
            <person name="Qin R."/>
            <person name="Cao G."/>
        </authorList>
    </citation>
    <scope>NUCLEOTIDE SEQUENCE [LARGE SCALE GENOMIC DNA]</scope>
    <source>
        <strain evidence="3 4">F601</strain>
    </source>
</reference>
<dbReference type="AlphaFoldDB" id="A0A1V4A1M5"/>
<dbReference type="InterPro" id="IPR012340">
    <property type="entry name" value="NA-bd_OB-fold"/>
</dbReference>
<evidence type="ECO:0000259" key="2">
    <source>
        <dbReference type="Pfam" id="PF12172"/>
    </source>
</evidence>
<dbReference type="Pfam" id="PF12172">
    <property type="entry name" value="zf-ChsH2"/>
    <property type="match status" value="1"/>
</dbReference>
<dbReference type="SUPFAM" id="SSF50249">
    <property type="entry name" value="Nucleic acid-binding proteins"/>
    <property type="match status" value="1"/>
</dbReference>
<name>A0A1V4A1M5_9ACTN</name>
<evidence type="ECO:0008006" key="5">
    <source>
        <dbReference type="Google" id="ProtNLM"/>
    </source>
</evidence>
<proteinExistence type="predicted"/>
<dbReference type="InterPro" id="IPR022002">
    <property type="entry name" value="ChsH2_Znr"/>
</dbReference>
<dbReference type="Pfam" id="PF01796">
    <property type="entry name" value="OB_ChsH2_C"/>
    <property type="match status" value="1"/>
</dbReference>
<comment type="caution">
    <text evidence="3">The sequence shown here is derived from an EMBL/GenBank/DDBJ whole genome shotgun (WGS) entry which is preliminary data.</text>
</comment>
<sequence>MPVEDLVPDAETQPFWDGVAAGELRLQRCGECDRAVFYPRALCPHCFGDRLDWFTSPGKGTVYAYTVARRAFSPSAGTPPYTVALIDLDEGVRMLSRIVGDSPVRIGDRVELEITRLGGEDSPALPCFRVRESV</sequence>
<evidence type="ECO:0000313" key="3">
    <source>
        <dbReference type="EMBL" id="OON72753.1"/>
    </source>
</evidence>
<keyword evidence="4" id="KW-1185">Reference proteome</keyword>
<organism evidence="3 4">
    <name type="scientific">Streptomyces tsukubensis</name>
    <dbReference type="NCBI Taxonomy" id="83656"/>
    <lineage>
        <taxon>Bacteria</taxon>
        <taxon>Bacillati</taxon>
        <taxon>Actinomycetota</taxon>
        <taxon>Actinomycetes</taxon>
        <taxon>Kitasatosporales</taxon>
        <taxon>Streptomycetaceae</taxon>
        <taxon>Streptomyces</taxon>
    </lineage>
</organism>
<dbReference type="EMBL" id="MVFC01000035">
    <property type="protein sequence ID" value="OON72753.1"/>
    <property type="molecule type" value="Genomic_DNA"/>
</dbReference>
<dbReference type="InterPro" id="IPR002878">
    <property type="entry name" value="ChsH2_C"/>
</dbReference>
<evidence type="ECO:0000313" key="4">
    <source>
        <dbReference type="Proteomes" id="UP000190539"/>
    </source>
</evidence>
<evidence type="ECO:0000259" key="1">
    <source>
        <dbReference type="Pfam" id="PF01796"/>
    </source>
</evidence>
<dbReference type="InterPro" id="IPR052513">
    <property type="entry name" value="Thioester_dehydratase-like"/>
</dbReference>